<evidence type="ECO:0000256" key="1">
    <source>
        <dbReference type="ARBA" id="ARBA00004123"/>
    </source>
</evidence>
<evidence type="ECO:0000256" key="7">
    <source>
        <dbReference type="ARBA" id="ARBA00023242"/>
    </source>
</evidence>
<accession>A0A6G0T9I9</accession>
<proteinExistence type="predicted"/>
<dbReference type="OrthoDB" id="6610699at2759"/>
<evidence type="ECO:0000256" key="4">
    <source>
        <dbReference type="ARBA" id="ARBA00022833"/>
    </source>
</evidence>
<dbReference type="InterPro" id="IPR052035">
    <property type="entry name" value="ZnF_BED_domain_contain"/>
</dbReference>
<dbReference type="AlphaFoldDB" id="A0A6G0T9I9"/>
<evidence type="ECO:0000256" key="5">
    <source>
        <dbReference type="ARBA" id="ARBA00023015"/>
    </source>
</evidence>
<keyword evidence="2" id="KW-0479">Metal-binding</keyword>
<gene>
    <name evidence="9" type="ORF">AGLY_012238</name>
</gene>
<dbReference type="InterPro" id="IPR003656">
    <property type="entry name" value="Znf_BED"/>
</dbReference>
<dbReference type="GO" id="GO:0005634">
    <property type="term" value="C:nucleus"/>
    <property type="evidence" value="ECO:0007669"/>
    <property type="project" value="UniProtKB-SubCell"/>
</dbReference>
<reference evidence="9 10" key="1">
    <citation type="submission" date="2019-08" db="EMBL/GenBank/DDBJ databases">
        <title>The genome of the soybean aphid Biotype 1, its phylome, world population structure and adaptation to the North American continent.</title>
        <authorList>
            <person name="Giordano R."/>
            <person name="Donthu R.K."/>
            <person name="Hernandez A.G."/>
            <person name="Wright C.L."/>
            <person name="Zimin A.V."/>
        </authorList>
    </citation>
    <scope>NUCLEOTIDE SEQUENCE [LARGE SCALE GENOMIC DNA]</scope>
    <source>
        <tissue evidence="9">Whole aphids</tissue>
    </source>
</reference>
<protein>
    <recommendedName>
        <fullName evidence="8">BED-type domain-containing protein</fullName>
    </recommendedName>
</protein>
<keyword evidence="10" id="KW-1185">Reference proteome</keyword>
<evidence type="ECO:0000313" key="10">
    <source>
        <dbReference type="Proteomes" id="UP000475862"/>
    </source>
</evidence>
<keyword evidence="5" id="KW-0805">Transcription regulation</keyword>
<keyword evidence="3" id="KW-0863">Zinc-finger</keyword>
<dbReference type="SUPFAM" id="SSF140996">
    <property type="entry name" value="Hermes dimerisation domain"/>
    <property type="match status" value="1"/>
</dbReference>
<evidence type="ECO:0000256" key="2">
    <source>
        <dbReference type="ARBA" id="ARBA00022723"/>
    </source>
</evidence>
<evidence type="ECO:0000256" key="3">
    <source>
        <dbReference type="ARBA" id="ARBA00022771"/>
    </source>
</evidence>
<keyword evidence="7" id="KW-0539">Nucleus</keyword>
<comment type="subcellular location">
    <subcellularLocation>
        <location evidence="1">Nucleus</location>
    </subcellularLocation>
</comment>
<comment type="caution">
    <text evidence="9">The sequence shown here is derived from an EMBL/GenBank/DDBJ whole genome shotgun (WGS) entry which is preliminary data.</text>
</comment>
<dbReference type="GO" id="GO:0003677">
    <property type="term" value="F:DNA binding"/>
    <property type="evidence" value="ECO:0007669"/>
    <property type="project" value="InterPro"/>
</dbReference>
<feature type="domain" description="BED-type" evidence="8">
    <location>
        <begin position="9"/>
        <end position="41"/>
    </location>
</feature>
<keyword evidence="4" id="KW-0862">Zinc</keyword>
<dbReference type="Pfam" id="PF02892">
    <property type="entry name" value="zf-BED"/>
    <property type="match status" value="1"/>
</dbReference>
<evidence type="ECO:0000256" key="6">
    <source>
        <dbReference type="ARBA" id="ARBA00023163"/>
    </source>
</evidence>
<dbReference type="PANTHER" id="PTHR46481:SF10">
    <property type="entry name" value="ZINC FINGER BED DOMAIN-CONTAINING PROTEIN 39"/>
    <property type="match status" value="1"/>
</dbReference>
<dbReference type="GO" id="GO:0008270">
    <property type="term" value="F:zinc ion binding"/>
    <property type="evidence" value="ECO:0007669"/>
    <property type="project" value="UniProtKB-KW"/>
</dbReference>
<organism evidence="9 10">
    <name type="scientific">Aphis glycines</name>
    <name type="common">Soybean aphid</name>
    <dbReference type="NCBI Taxonomy" id="307491"/>
    <lineage>
        <taxon>Eukaryota</taxon>
        <taxon>Metazoa</taxon>
        <taxon>Ecdysozoa</taxon>
        <taxon>Arthropoda</taxon>
        <taxon>Hexapoda</taxon>
        <taxon>Insecta</taxon>
        <taxon>Pterygota</taxon>
        <taxon>Neoptera</taxon>
        <taxon>Paraneoptera</taxon>
        <taxon>Hemiptera</taxon>
        <taxon>Sternorrhyncha</taxon>
        <taxon>Aphidomorpha</taxon>
        <taxon>Aphidoidea</taxon>
        <taxon>Aphididae</taxon>
        <taxon>Aphidini</taxon>
        <taxon>Aphis</taxon>
        <taxon>Aphis</taxon>
    </lineage>
</organism>
<dbReference type="SUPFAM" id="SSF53098">
    <property type="entry name" value="Ribonuclease H-like"/>
    <property type="match status" value="1"/>
</dbReference>
<keyword evidence="6" id="KW-0804">Transcription</keyword>
<sequence length="231" mass="25742">MNNLKRKRSAIWKYFTVKSDIIAKCSYCGHEISYSGGSTKNVDDTSNTSSTSAIVSTASLITVFESAGPLTSSLNPSTNSSRQSSITQFISKPISLSKSKAIDLQITKFILKHFHPFSIVEETEFRNVIKMLAPNYTMPSRKTISNSLLLQMYESTLKKVKADLNDVTALSLTTDGWTSINNEHFIALTVHFINSDIVLCSRLIGCIIYNKKFTSEELANFLMATAKKWNI</sequence>
<name>A0A6G0T9I9_APHGL</name>
<dbReference type="EMBL" id="VYZN01000048">
    <property type="protein sequence ID" value="KAE9528663.1"/>
    <property type="molecule type" value="Genomic_DNA"/>
</dbReference>
<dbReference type="Proteomes" id="UP000475862">
    <property type="component" value="Unassembled WGS sequence"/>
</dbReference>
<evidence type="ECO:0000259" key="8">
    <source>
        <dbReference type="Pfam" id="PF02892"/>
    </source>
</evidence>
<dbReference type="PANTHER" id="PTHR46481">
    <property type="entry name" value="ZINC FINGER BED DOMAIN-CONTAINING PROTEIN 4"/>
    <property type="match status" value="1"/>
</dbReference>
<evidence type="ECO:0000313" key="9">
    <source>
        <dbReference type="EMBL" id="KAE9528663.1"/>
    </source>
</evidence>
<dbReference type="InterPro" id="IPR012337">
    <property type="entry name" value="RNaseH-like_sf"/>
</dbReference>